<dbReference type="InterPro" id="IPR011051">
    <property type="entry name" value="RmlC_Cupin_sf"/>
</dbReference>
<evidence type="ECO:0000256" key="8">
    <source>
        <dbReference type="ARBA" id="ARBA00022833"/>
    </source>
</evidence>
<dbReference type="InterPro" id="IPR013655">
    <property type="entry name" value="PAS_fold_3"/>
</dbReference>
<dbReference type="InterPro" id="IPR001250">
    <property type="entry name" value="Man6P_Isoase-1"/>
</dbReference>
<dbReference type="Pfam" id="PF20511">
    <property type="entry name" value="PMI_typeI_cat"/>
    <property type="match status" value="1"/>
</dbReference>
<comment type="cofactor">
    <cofactor evidence="11">
        <name>Zn(2+)</name>
        <dbReference type="ChEBI" id="CHEBI:29105"/>
    </cofactor>
    <text evidence="11">Binds 1 zinc ion per subunit.</text>
</comment>
<dbReference type="GO" id="GO:0006355">
    <property type="term" value="P:regulation of DNA-templated transcription"/>
    <property type="evidence" value="ECO:0007669"/>
    <property type="project" value="InterPro"/>
</dbReference>
<dbReference type="CDD" id="cd07011">
    <property type="entry name" value="cupin_PMI_type_I_N"/>
    <property type="match status" value="1"/>
</dbReference>
<gene>
    <name evidence="17" type="ORF">INT48_002145</name>
</gene>
<evidence type="ECO:0000256" key="10">
    <source>
        <dbReference type="PROSITE-ProRule" id="PRU00094"/>
    </source>
</evidence>
<proteinExistence type="inferred from homology"/>
<keyword evidence="18" id="KW-1185">Reference proteome</keyword>
<name>A0A8H7SYF5_9FUNG</name>
<dbReference type="Proteomes" id="UP000613177">
    <property type="component" value="Unassembled WGS sequence"/>
</dbReference>
<dbReference type="NCBIfam" id="TIGR00218">
    <property type="entry name" value="manA"/>
    <property type="match status" value="1"/>
</dbReference>
<dbReference type="InterPro" id="IPR016305">
    <property type="entry name" value="Mannose-6-P_Isomerase"/>
</dbReference>
<evidence type="ECO:0000256" key="3">
    <source>
        <dbReference type="ARBA" id="ARBA00004666"/>
    </source>
</evidence>
<evidence type="ECO:0000256" key="4">
    <source>
        <dbReference type="ARBA" id="ARBA00010772"/>
    </source>
</evidence>
<keyword evidence="8 11" id="KW-0862">Zinc</keyword>
<dbReference type="Pfam" id="PF01238">
    <property type="entry name" value="PMI_typeI_C"/>
    <property type="match status" value="1"/>
</dbReference>
<dbReference type="InterPro" id="IPR014710">
    <property type="entry name" value="RmlC-like_jellyroll"/>
</dbReference>
<dbReference type="Pfam" id="PF00320">
    <property type="entry name" value="GATA"/>
    <property type="match status" value="1"/>
</dbReference>
<sequence>MDNSQQVMKLKFNKNPNSGEFTRRKNWSQSVLESVRDIVHVLNDDLRIIYCSDASVEFLGYKPTELVQHVFTEFVHVDDIDTFVREFRTTKLSMQTLRTTYRFLRKDGKYTTLETRGRFHKGSFFGNARKIPSEAANSIDSFLDLKMENEMLKKKLRLLKNQHNTREPSTGSEQSSINTVSMTVGTEEEESSDEYDNFNIPVNGTNVYTQGVNSNYDISESLSLFTGLRYDMGERSVGISLGLESGDLTTVDMNHPIVVSNAENMTERGQITDRPRLGKKQKRVDTSVQEPKICTDCGTTEAPGWRRGPNGPKTLCNACGLRWSKSKKKMEHTNQTRFFFSRLLPFCCYIKFIIMSAIYRLQCKTQSYDWGKLGDVSKAATYAKASGTNVDNATPYAEFWMGTHPNAPSIVLDENKTTLSNLVKDNVELSTEPVYKQYHGDLPFLFKILSIRKALSIQAHPDKTLGARLFKEFPQNYKDPNHKPEMALALTPFEALCGFRPLNEIAHHMEVYSELTELIGKDVADEFLQTVKSTGDSTDTQDIEHNKAVLKKVFSALMHSSAETVKKCLADMIARINGDEDTISKLLVRLDQQYPGGDVGVFSSLLLNYISMEPGQAIFLGANEPHAYLSGDCVECMATSDNVVRAGLTPKFKDVDVLVDMLTYQYGSAESRKMAPVKYGDHSLLYDPPIDEFAVILTKLNVDETEKHGSIEGPSILIVTSGSGKLSGGESLDEESAFDLKEGYVYFIGANTPIITTSDQSGLEFYRAYSVATDN</sequence>
<dbReference type="InterPro" id="IPR000679">
    <property type="entry name" value="Znf_GATA"/>
</dbReference>
<evidence type="ECO:0000256" key="2">
    <source>
        <dbReference type="ARBA" id="ARBA00002564"/>
    </source>
</evidence>
<dbReference type="InterPro" id="IPR035965">
    <property type="entry name" value="PAS-like_dom_sf"/>
</dbReference>
<comment type="catalytic activity">
    <reaction evidence="1 11">
        <text>D-mannose 6-phosphate = D-fructose 6-phosphate</text>
        <dbReference type="Rhea" id="RHEA:12356"/>
        <dbReference type="ChEBI" id="CHEBI:58735"/>
        <dbReference type="ChEBI" id="CHEBI:61527"/>
        <dbReference type="EC" id="5.3.1.8"/>
    </reaction>
</comment>
<dbReference type="EC" id="5.3.1.8" evidence="5 11"/>
<comment type="caution">
    <text evidence="17">The sequence shown here is derived from an EMBL/GenBank/DDBJ whole genome shotgun (WGS) entry which is preliminary data.</text>
</comment>
<dbReference type="InterPro" id="IPR046457">
    <property type="entry name" value="PMI_typeI_cat"/>
</dbReference>
<comment type="pathway">
    <text evidence="3 13">Nucleotide-sugar biosynthesis; GDP-alpha-D-mannose biosynthesis; alpha-D-mannose 1-phosphate from D-fructose 6-phosphate: step 1/2.</text>
</comment>
<dbReference type="Gene3D" id="2.60.120.10">
    <property type="entry name" value="Jelly Rolls"/>
    <property type="match status" value="2"/>
</dbReference>
<dbReference type="SMART" id="SM00401">
    <property type="entry name" value="ZnF_GATA"/>
    <property type="match status" value="1"/>
</dbReference>
<evidence type="ECO:0000256" key="12">
    <source>
        <dbReference type="RuleBase" id="RU004189"/>
    </source>
</evidence>
<feature type="region of interest" description="Disordered" evidence="14">
    <location>
        <begin position="163"/>
        <end position="198"/>
    </location>
</feature>
<evidence type="ECO:0000259" key="15">
    <source>
        <dbReference type="PROSITE" id="PS50112"/>
    </source>
</evidence>
<dbReference type="Pfam" id="PF20512">
    <property type="entry name" value="PMI_typeI_hel"/>
    <property type="match status" value="1"/>
</dbReference>
<evidence type="ECO:0000313" key="18">
    <source>
        <dbReference type="Proteomes" id="UP000613177"/>
    </source>
</evidence>
<dbReference type="CDD" id="cd00130">
    <property type="entry name" value="PAS"/>
    <property type="match status" value="1"/>
</dbReference>
<dbReference type="Gene3D" id="3.30.450.20">
    <property type="entry name" value="PAS domain"/>
    <property type="match status" value="1"/>
</dbReference>
<dbReference type="SUPFAM" id="SSF51182">
    <property type="entry name" value="RmlC-like cupins"/>
    <property type="match status" value="1"/>
</dbReference>
<dbReference type="GO" id="GO:0009298">
    <property type="term" value="P:GDP-mannose biosynthetic process"/>
    <property type="evidence" value="ECO:0007669"/>
    <property type="project" value="UniProtKB-UniPathway"/>
</dbReference>
<dbReference type="Gene3D" id="3.30.50.10">
    <property type="entry name" value="Erythroid Transcription Factor GATA-1, subunit A"/>
    <property type="match status" value="1"/>
</dbReference>
<keyword evidence="10" id="KW-0863">Zinc-finger</keyword>
<evidence type="ECO:0000256" key="14">
    <source>
        <dbReference type="SAM" id="MobiDB-lite"/>
    </source>
</evidence>
<dbReference type="PROSITE" id="PS00966">
    <property type="entry name" value="PMI_I_2"/>
    <property type="match status" value="1"/>
</dbReference>
<dbReference type="SUPFAM" id="SSF55785">
    <property type="entry name" value="PYP-like sensor domain (PAS domain)"/>
    <property type="match status" value="1"/>
</dbReference>
<evidence type="ECO:0000256" key="9">
    <source>
        <dbReference type="ARBA" id="ARBA00023235"/>
    </source>
</evidence>
<evidence type="ECO:0000259" key="16">
    <source>
        <dbReference type="PROSITE" id="PS50114"/>
    </source>
</evidence>
<dbReference type="PROSITE" id="PS00965">
    <property type="entry name" value="PMI_I_1"/>
    <property type="match status" value="1"/>
</dbReference>
<evidence type="ECO:0000256" key="5">
    <source>
        <dbReference type="ARBA" id="ARBA00011956"/>
    </source>
</evidence>
<dbReference type="GO" id="GO:0005829">
    <property type="term" value="C:cytosol"/>
    <property type="evidence" value="ECO:0007669"/>
    <property type="project" value="TreeGrafter"/>
</dbReference>
<dbReference type="GO" id="GO:0043565">
    <property type="term" value="F:sequence-specific DNA binding"/>
    <property type="evidence" value="ECO:0007669"/>
    <property type="project" value="InterPro"/>
</dbReference>
<dbReference type="InterPro" id="IPR000014">
    <property type="entry name" value="PAS"/>
</dbReference>
<evidence type="ECO:0000313" key="17">
    <source>
        <dbReference type="EMBL" id="KAG2237844.1"/>
    </source>
</evidence>
<dbReference type="GO" id="GO:0004476">
    <property type="term" value="F:mannose-6-phosphate isomerase activity"/>
    <property type="evidence" value="ECO:0007669"/>
    <property type="project" value="UniProtKB-EC"/>
</dbReference>
<feature type="compositionally biased region" description="Polar residues" evidence="14">
    <location>
        <begin position="167"/>
        <end position="184"/>
    </location>
</feature>
<dbReference type="AlphaFoldDB" id="A0A8H7SYF5"/>
<comment type="function">
    <text evidence="2">Involved in the synthesis of the GDP-mannose and dolichol-phosphate-mannose required for a number of critical mannosyl transfer reactions.</text>
</comment>
<dbReference type="InterPro" id="IPR018050">
    <property type="entry name" value="Pmannose_isomerase-type1_CS"/>
</dbReference>
<dbReference type="SUPFAM" id="SSF57716">
    <property type="entry name" value="Glucocorticoid receptor-like (DNA-binding domain)"/>
    <property type="match status" value="1"/>
</dbReference>
<dbReference type="GO" id="GO:0008270">
    <property type="term" value="F:zinc ion binding"/>
    <property type="evidence" value="ECO:0007669"/>
    <property type="project" value="UniProtKB-KW"/>
</dbReference>
<dbReference type="PANTHER" id="PTHR10309:SF0">
    <property type="entry name" value="MANNOSE-6-PHOSPHATE ISOMERASE"/>
    <property type="match status" value="1"/>
</dbReference>
<keyword evidence="9 11" id="KW-0413">Isomerase</keyword>
<dbReference type="EMBL" id="JAEPRE010000002">
    <property type="protein sequence ID" value="KAG2237844.1"/>
    <property type="molecule type" value="Genomic_DNA"/>
</dbReference>
<dbReference type="NCBIfam" id="TIGR00229">
    <property type="entry name" value="sensory_box"/>
    <property type="match status" value="1"/>
</dbReference>
<dbReference type="Gene3D" id="1.10.441.10">
    <property type="entry name" value="Phosphomannose Isomerase, domain 2"/>
    <property type="match status" value="1"/>
</dbReference>
<feature type="compositionally biased region" description="Acidic residues" evidence="14">
    <location>
        <begin position="186"/>
        <end position="196"/>
    </location>
</feature>
<organism evidence="17 18">
    <name type="scientific">Thamnidium elegans</name>
    <dbReference type="NCBI Taxonomy" id="101142"/>
    <lineage>
        <taxon>Eukaryota</taxon>
        <taxon>Fungi</taxon>
        <taxon>Fungi incertae sedis</taxon>
        <taxon>Mucoromycota</taxon>
        <taxon>Mucoromycotina</taxon>
        <taxon>Mucoromycetes</taxon>
        <taxon>Mucorales</taxon>
        <taxon>Mucorineae</taxon>
        <taxon>Mucoraceae</taxon>
        <taxon>Thamnidium</taxon>
    </lineage>
</organism>
<dbReference type="InterPro" id="IPR046456">
    <property type="entry name" value="PMI_typeI_C"/>
</dbReference>
<evidence type="ECO:0000256" key="11">
    <source>
        <dbReference type="RuleBase" id="RU000611"/>
    </source>
</evidence>
<protein>
    <recommendedName>
        <fullName evidence="6 11">Mannose-6-phosphate isomerase</fullName>
        <ecNumber evidence="5 11">5.3.1.8</ecNumber>
    </recommendedName>
</protein>
<dbReference type="Pfam" id="PF08447">
    <property type="entry name" value="PAS_3"/>
    <property type="match status" value="1"/>
</dbReference>
<dbReference type="GO" id="GO:0005975">
    <property type="term" value="P:carbohydrate metabolic process"/>
    <property type="evidence" value="ECO:0007669"/>
    <property type="project" value="InterPro"/>
</dbReference>
<feature type="domain" description="PAS" evidence="15">
    <location>
        <begin position="24"/>
        <end position="88"/>
    </location>
</feature>
<evidence type="ECO:0000256" key="13">
    <source>
        <dbReference type="RuleBase" id="RU004248"/>
    </source>
</evidence>
<evidence type="ECO:0000256" key="1">
    <source>
        <dbReference type="ARBA" id="ARBA00000757"/>
    </source>
</evidence>
<accession>A0A8H7SYF5</accession>
<dbReference type="UniPathway" id="UPA00126">
    <property type="reaction ID" value="UER00423"/>
</dbReference>
<dbReference type="InterPro" id="IPR046458">
    <property type="entry name" value="PMI_typeI_hel"/>
</dbReference>
<dbReference type="PROSITE" id="PS50114">
    <property type="entry name" value="GATA_ZN_FINGER_2"/>
    <property type="match status" value="1"/>
</dbReference>
<keyword evidence="7" id="KW-0479">Metal-binding</keyword>
<comment type="similarity">
    <text evidence="4 12">Belongs to the mannose-6-phosphate isomerase type 1 family.</text>
</comment>
<evidence type="ECO:0000256" key="7">
    <source>
        <dbReference type="ARBA" id="ARBA00022723"/>
    </source>
</evidence>
<dbReference type="PANTHER" id="PTHR10309">
    <property type="entry name" value="MANNOSE-6-PHOSPHATE ISOMERASE"/>
    <property type="match status" value="1"/>
</dbReference>
<dbReference type="PROSITE" id="PS50112">
    <property type="entry name" value="PAS"/>
    <property type="match status" value="1"/>
</dbReference>
<evidence type="ECO:0000256" key="6">
    <source>
        <dbReference type="ARBA" id="ARBA00018236"/>
    </source>
</evidence>
<dbReference type="InterPro" id="IPR013088">
    <property type="entry name" value="Znf_NHR/GATA"/>
</dbReference>
<dbReference type="PRINTS" id="PR00714">
    <property type="entry name" value="MAN6PISMRASE"/>
</dbReference>
<feature type="domain" description="GATA-type" evidence="16">
    <location>
        <begin position="288"/>
        <end position="321"/>
    </location>
</feature>
<dbReference type="CDD" id="cd00202">
    <property type="entry name" value="ZnF_GATA"/>
    <property type="match status" value="1"/>
</dbReference>
<dbReference type="SMART" id="SM00091">
    <property type="entry name" value="PAS"/>
    <property type="match status" value="1"/>
</dbReference>
<reference evidence="17" key="1">
    <citation type="submission" date="2021-01" db="EMBL/GenBank/DDBJ databases">
        <title>Metabolic potential, ecology and presence of endohyphal bacteria is reflected in genomic diversity of Mucoromycotina.</title>
        <authorList>
            <person name="Muszewska A."/>
            <person name="Okrasinska A."/>
            <person name="Steczkiewicz K."/>
            <person name="Drgas O."/>
            <person name="Orlowska M."/>
            <person name="Perlinska-Lenart U."/>
            <person name="Aleksandrzak-Piekarczyk T."/>
            <person name="Szatraj K."/>
            <person name="Zielenkiewicz U."/>
            <person name="Pilsyk S."/>
            <person name="Malc E."/>
            <person name="Mieczkowski P."/>
            <person name="Kruszewska J.S."/>
            <person name="Biernat P."/>
            <person name="Pawlowska J."/>
        </authorList>
    </citation>
    <scope>NUCLEOTIDE SEQUENCE</scope>
    <source>
        <strain evidence="17">WA0000018081</strain>
    </source>
</reference>